<evidence type="ECO:0000313" key="2">
    <source>
        <dbReference type="Proteomes" id="UP000288805"/>
    </source>
</evidence>
<proteinExistence type="predicted"/>
<protein>
    <submittedName>
        <fullName evidence="1">Uncharacterized protein</fullName>
    </submittedName>
</protein>
<dbReference type="EMBL" id="QGNW01001614">
    <property type="protein sequence ID" value="RVW35149.1"/>
    <property type="molecule type" value="Genomic_DNA"/>
</dbReference>
<accession>A0A438DIB1</accession>
<name>A0A438DIB1_VITVI</name>
<dbReference type="Proteomes" id="UP000288805">
    <property type="component" value="Unassembled WGS sequence"/>
</dbReference>
<organism evidence="1 2">
    <name type="scientific">Vitis vinifera</name>
    <name type="common">Grape</name>
    <dbReference type="NCBI Taxonomy" id="29760"/>
    <lineage>
        <taxon>Eukaryota</taxon>
        <taxon>Viridiplantae</taxon>
        <taxon>Streptophyta</taxon>
        <taxon>Embryophyta</taxon>
        <taxon>Tracheophyta</taxon>
        <taxon>Spermatophyta</taxon>
        <taxon>Magnoliopsida</taxon>
        <taxon>eudicotyledons</taxon>
        <taxon>Gunneridae</taxon>
        <taxon>Pentapetalae</taxon>
        <taxon>rosids</taxon>
        <taxon>Vitales</taxon>
        <taxon>Vitaceae</taxon>
        <taxon>Viteae</taxon>
        <taxon>Vitis</taxon>
    </lineage>
</organism>
<sequence>MGDGFLEDLVRPLDCWSSSCFAKFSHYLGMLTKGSRVDCGGSVSSVRRGCIFYLGMNEIKIQEMSMGLVCSLGVGRFLEWEAVNLRGTVGGIMVFWANRVLQLVGLEVDDFNMIRFPQGCSSGGRLISTMRRFSEKFNLKKWNKEVFRQTAVGKAMHWIKWSFGIQMRGPVIYPMRRWKQGR</sequence>
<gene>
    <name evidence="1" type="ORF">CK203_085904</name>
</gene>
<comment type="caution">
    <text evidence="1">The sequence shown here is derived from an EMBL/GenBank/DDBJ whole genome shotgun (WGS) entry which is preliminary data.</text>
</comment>
<evidence type="ECO:0000313" key="1">
    <source>
        <dbReference type="EMBL" id="RVW35149.1"/>
    </source>
</evidence>
<dbReference type="AlphaFoldDB" id="A0A438DIB1"/>
<reference evidence="1 2" key="1">
    <citation type="journal article" date="2018" name="PLoS Genet.">
        <title>Population sequencing reveals clonal diversity and ancestral inbreeding in the grapevine cultivar Chardonnay.</title>
        <authorList>
            <person name="Roach M.J."/>
            <person name="Johnson D.L."/>
            <person name="Bohlmann J."/>
            <person name="van Vuuren H.J."/>
            <person name="Jones S.J."/>
            <person name="Pretorius I.S."/>
            <person name="Schmidt S.A."/>
            <person name="Borneman A.R."/>
        </authorList>
    </citation>
    <scope>NUCLEOTIDE SEQUENCE [LARGE SCALE GENOMIC DNA]</scope>
    <source>
        <strain evidence="2">cv. Chardonnay</strain>
        <tissue evidence="1">Leaf</tissue>
    </source>
</reference>